<dbReference type="InterPro" id="IPR019197">
    <property type="entry name" value="Biotin-prot_ligase_N"/>
</dbReference>
<accession>A0A9P8P244</accession>
<dbReference type="InterPro" id="IPR029062">
    <property type="entry name" value="Class_I_gatase-like"/>
</dbReference>
<comment type="caution">
    <text evidence="2">The sequence shown here is derived from an EMBL/GenBank/DDBJ whole genome shotgun (WGS) entry which is preliminary data.</text>
</comment>
<dbReference type="PANTHER" id="PTHR12835">
    <property type="entry name" value="BIOTIN PROTEIN LIGASE"/>
    <property type="match status" value="1"/>
</dbReference>
<sequence length="1190" mass="131333">MNVLVYNGPGVSSDSVKHCLDSLRAVLSPYYAVASVEPRVLLSQPWQNKTAMVVVPGGADLGVCATLNGTGNSLIRKYVSRGGKFLGLCSGGYYGSARCEFETGNPTMEVTGSRELKFFPGTARGACFKGFQYGTEEGARAAKLKTGFPTKSPLYTYYNGGGVFVDADKYPNTQVLAEYEDPLEVECTGPRAAVVLCSVGEGKALLSGVHPEYNPKLMNPEPNSPFEHTVGKLRETNETRVQFLRDCLLQLGLRVNTDPDAIPSLTPLVLSSLHPEPLAKLVADMESKIGYQDKNLMDLGTDTVRIHKTLDSFVQQDMSDPVTAVKDVFVCDKSLPQSSQTPYFDIRQFQQELAAAYQETGAHAVGDLGAVFAYAQVLTSTSSLMMHNSPFLRVLPHGFNIHGGTQVAGRGRSGNVWVNPQGVFATSTFLKLPLDVPIVLIQYLGSMAIVQAVNSYGPGYDKVPVRLKWPNDVYALRPDSFGQNGLDAYTKVGGVLVETSIFDNLYHVVVGTGLNISNEGPTTALNLVIKELNKREHLNLAPITPERLLAKYLSIFNLMLERFKVDGLAPFLDLYYRQWLHSGQNVTLDQHGGAKAKIVGISKDFGLLVARETDAFGNYTGHTSASTVGRLVSTVGKLVNIVVMLVSRTEKLGSIVGKLENMMGRLGSMMERLGSMMEKLENNLGKLGSMMGSTSVVSVETVSRDGNQMTSVGHKVNQQSQMSVIDVRTIERNNVQNLLVQRTSGSLDTKHKQNLNKRVRIGSGSVDTINSQHIGKVDTVGFQNPLLLLGEISSLVDSLLFTNNSTSDHKLLSIVFRPDDEQIVSKVLHDLGCNLTHGQLLIQHLGSVKLQSQKPWRLLVKVLFHLLIRNSKVCLHSVDIVFNNSAPWIWIVEDLHSQSRSLDVLCHVQNLLQSRNTQCDVLRRHTSIVECVQRHLGSRLSDRLGSNDTNHLTRVDQRLQELLLNILSKVLSVCKKLLKLLIQVLLNFNVTNDLCAILNQIRTNRSLDIHQVNAVLLLECLVGSRNRVHSLLLDLCTVNSVFTIDELDDISQRVSGCTIVVNHDIFKSLQQTTLNVSSLGSLDSSIDQTFSTCHRVEEELLRSQPSQIRVLNKTLRFGRVVILSEVRQRTISETEIDTLTFHDLLTHTGRHLGNVNIRTFRTSSHHLFDVIGVFQRGFSRFTSRVSGFIQ</sequence>
<dbReference type="InterPro" id="IPR004143">
    <property type="entry name" value="BPL_LPL_catalytic"/>
</dbReference>
<dbReference type="GO" id="GO:0004077">
    <property type="term" value="F:biotin--[biotin carboxyl-carrier protein] ligase activity"/>
    <property type="evidence" value="ECO:0007669"/>
    <property type="project" value="TreeGrafter"/>
</dbReference>
<protein>
    <recommendedName>
        <fullName evidence="1">BPL/LPL catalytic domain-containing protein</fullName>
    </recommendedName>
</protein>
<organism evidence="2 3">
    <name type="scientific">Ogataea philodendri</name>
    <dbReference type="NCBI Taxonomy" id="1378263"/>
    <lineage>
        <taxon>Eukaryota</taxon>
        <taxon>Fungi</taxon>
        <taxon>Dikarya</taxon>
        <taxon>Ascomycota</taxon>
        <taxon>Saccharomycotina</taxon>
        <taxon>Pichiomycetes</taxon>
        <taxon>Pichiales</taxon>
        <taxon>Pichiaceae</taxon>
        <taxon>Ogataea</taxon>
    </lineage>
</organism>
<dbReference type="Proteomes" id="UP000769157">
    <property type="component" value="Unassembled WGS sequence"/>
</dbReference>
<dbReference type="CDD" id="cd03144">
    <property type="entry name" value="GATase1_ScBLP_like"/>
    <property type="match status" value="1"/>
</dbReference>
<evidence type="ECO:0000259" key="1">
    <source>
        <dbReference type="PROSITE" id="PS51733"/>
    </source>
</evidence>
<feature type="domain" description="BPL/LPL catalytic" evidence="1">
    <location>
        <begin position="367"/>
        <end position="564"/>
    </location>
</feature>
<reference evidence="2" key="2">
    <citation type="submission" date="2021-01" db="EMBL/GenBank/DDBJ databases">
        <authorList>
            <person name="Schikora-Tamarit M.A."/>
        </authorList>
    </citation>
    <scope>NUCLEOTIDE SEQUENCE</scope>
    <source>
        <strain evidence="2">CBS6075</strain>
    </source>
</reference>
<name>A0A9P8P244_9ASCO</name>
<dbReference type="SUPFAM" id="SSF55681">
    <property type="entry name" value="Class II aaRS and biotin synthetases"/>
    <property type="match status" value="1"/>
</dbReference>
<dbReference type="PANTHER" id="PTHR12835:SF5">
    <property type="entry name" value="BIOTIN--PROTEIN LIGASE"/>
    <property type="match status" value="1"/>
</dbReference>
<dbReference type="GeneID" id="70237139"/>
<proteinExistence type="predicted"/>
<dbReference type="SUPFAM" id="SSF52317">
    <property type="entry name" value="Class I glutamine amidotransferase-like"/>
    <property type="match status" value="1"/>
</dbReference>
<dbReference type="Pfam" id="PF03099">
    <property type="entry name" value="BPL_LplA_LipB"/>
    <property type="match status" value="1"/>
</dbReference>
<dbReference type="InterPro" id="IPR045864">
    <property type="entry name" value="aa-tRNA-synth_II/BPL/LPL"/>
</dbReference>
<evidence type="ECO:0000313" key="2">
    <source>
        <dbReference type="EMBL" id="KAH3663772.1"/>
    </source>
</evidence>
<dbReference type="Gene3D" id="3.30.930.10">
    <property type="entry name" value="Bira Bifunctional Protein, Domain 2"/>
    <property type="match status" value="1"/>
</dbReference>
<keyword evidence="3" id="KW-1185">Reference proteome</keyword>
<dbReference type="RefSeq" id="XP_046060108.1">
    <property type="nucleotide sequence ID" value="XM_046206331.1"/>
</dbReference>
<dbReference type="EMBL" id="JAEUBE010000366">
    <property type="protein sequence ID" value="KAH3663772.1"/>
    <property type="molecule type" value="Genomic_DNA"/>
</dbReference>
<dbReference type="GO" id="GO:0005737">
    <property type="term" value="C:cytoplasm"/>
    <property type="evidence" value="ECO:0007669"/>
    <property type="project" value="TreeGrafter"/>
</dbReference>
<dbReference type="Pfam" id="PF09825">
    <property type="entry name" value="BPL_N"/>
    <property type="match status" value="1"/>
</dbReference>
<evidence type="ECO:0000313" key="3">
    <source>
        <dbReference type="Proteomes" id="UP000769157"/>
    </source>
</evidence>
<dbReference type="OrthoDB" id="10250105at2759"/>
<gene>
    <name evidence="2" type="ORF">OGAPHI_005175</name>
</gene>
<dbReference type="PROSITE" id="PS51733">
    <property type="entry name" value="BPL_LPL_CATALYTIC"/>
    <property type="match status" value="1"/>
</dbReference>
<reference evidence="2" key="1">
    <citation type="journal article" date="2021" name="Open Biol.">
        <title>Shared evolutionary footprints suggest mitochondrial oxidative damage underlies multiple complex I losses in fungi.</title>
        <authorList>
            <person name="Schikora-Tamarit M.A."/>
            <person name="Marcet-Houben M."/>
            <person name="Nosek J."/>
            <person name="Gabaldon T."/>
        </authorList>
    </citation>
    <scope>NUCLEOTIDE SEQUENCE</scope>
    <source>
        <strain evidence="2">CBS6075</strain>
    </source>
</reference>
<dbReference type="AlphaFoldDB" id="A0A9P8P244"/>